<feature type="domain" description="SAM" evidence="10">
    <location>
        <begin position="4"/>
        <end position="71"/>
    </location>
</feature>
<evidence type="ECO:0000259" key="10">
    <source>
        <dbReference type="PROSITE" id="PS50105"/>
    </source>
</evidence>
<accession>A0A177W933</accession>
<gene>
    <name evidence="11" type="ORF">BDEG_20706</name>
</gene>
<keyword evidence="2 6" id="KW-0547">Nucleotide-binding</keyword>
<feature type="compositionally biased region" description="Low complexity" evidence="8">
    <location>
        <begin position="114"/>
        <end position="128"/>
    </location>
</feature>
<feature type="region of interest" description="Disordered" evidence="8">
    <location>
        <begin position="114"/>
        <end position="170"/>
    </location>
</feature>
<dbReference type="VEuPathDB" id="FungiDB:BDEG_20706"/>
<evidence type="ECO:0000259" key="9">
    <source>
        <dbReference type="PROSITE" id="PS50067"/>
    </source>
</evidence>
<dbReference type="Proteomes" id="UP000077115">
    <property type="component" value="Unassembled WGS sequence"/>
</dbReference>
<evidence type="ECO:0000313" key="12">
    <source>
        <dbReference type="Proteomes" id="UP000077115"/>
    </source>
</evidence>
<dbReference type="eggNOG" id="KOG0246">
    <property type="taxonomic scope" value="Eukaryota"/>
</dbReference>
<feature type="domain" description="Kinesin motor" evidence="9">
    <location>
        <begin position="307"/>
        <end position="629"/>
    </location>
</feature>
<feature type="region of interest" description="Disordered" evidence="8">
    <location>
        <begin position="700"/>
        <end position="751"/>
    </location>
</feature>
<dbReference type="InterPro" id="IPR001660">
    <property type="entry name" value="SAM"/>
</dbReference>
<dbReference type="PANTHER" id="PTHR47971">
    <property type="entry name" value="KINESIN-RELATED PROTEIN 6"/>
    <property type="match status" value="1"/>
</dbReference>
<dbReference type="GO" id="GO:0007018">
    <property type="term" value="P:microtubule-based movement"/>
    <property type="evidence" value="ECO:0007669"/>
    <property type="project" value="InterPro"/>
</dbReference>
<reference evidence="11 12" key="1">
    <citation type="submission" date="2006-10" db="EMBL/GenBank/DDBJ databases">
        <title>The Genome Sequence of Batrachochytrium dendrobatidis JEL423.</title>
        <authorList>
            <consortium name="The Broad Institute Genome Sequencing Platform"/>
            <person name="Birren B."/>
            <person name="Lander E."/>
            <person name="Galagan J."/>
            <person name="Cuomo C."/>
            <person name="Devon K."/>
            <person name="Jaffe D."/>
            <person name="Butler J."/>
            <person name="Alvarez P."/>
            <person name="Gnerre S."/>
            <person name="Grabherr M."/>
            <person name="Kleber M."/>
            <person name="Mauceli E."/>
            <person name="Brockman W."/>
            <person name="Young S."/>
            <person name="LaButti K."/>
            <person name="Sykes S."/>
            <person name="DeCaprio D."/>
            <person name="Crawford M."/>
            <person name="Koehrsen M."/>
            <person name="Engels R."/>
            <person name="Montgomery P."/>
            <person name="Pearson M."/>
            <person name="Howarth C."/>
            <person name="Larson L."/>
            <person name="White J."/>
            <person name="O'Leary S."/>
            <person name="Kodira C."/>
            <person name="Zeng Q."/>
            <person name="Yandava C."/>
            <person name="Alvarado L."/>
            <person name="Longcore J."/>
            <person name="James T."/>
        </authorList>
    </citation>
    <scope>NUCLEOTIDE SEQUENCE [LARGE SCALE GENOMIC DNA]</scope>
    <source>
        <strain evidence="11 12">JEL423</strain>
    </source>
</reference>
<dbReference type="CDD" id="cd09541">
    <property type="entry name" value="SAM_KIF24-like"/>
    <property type="match status" value="1"/>
</dbReference>
<protein>
    <recommendedName>
        <fullName evidence="7">Kinesin-like protein</fullName>
    </recommendedName>
</protein>
<dbReference type="PANTHER" id="PTHR47971:SF20">
    <property type="entry name" value="KINESIN-LIKE PROTEIN KIF24"/>
    <property type="match status" value="1"/>
</dbReference>
<feature type="region of interest" description="Disordered" evidence="8">
    <location>
        <begin position="635"/>
        <end position="671"/>
    </location>
</feature>
<dbReference type="OrthoDB" id="3176171at2759"/>
<dbReference type="GO" id="GO:0005524">
    <property type="term" value="F:ATP binding"/>
    <property type="evidence" value="ECO:0007669"/>
    <property type="project" value="UniProtKB-UniRule"/>
</dbReference>
<evidence type="ECO:0000256" key="7">
    <source>
        <dbReference type="RuleBase" id="RU000394"/>
    </source>
</evidence>
<dbReference type="PROSITE" id="PS50067">
    <property type="entry name" value="KINESIN_MOTOR_2"/>
    <property type="match status" value="1"/>
</dbReference>
<dbReference type="PROSITE" id="PS50105">
    <property type="entry name" value="SAM_DOMAIN"/>
    <property type="match status" value="1"/>
</dbReference>
<evidence type="ECO:0000256" key="6">
    <source>
        <dbReference type="PROSITE-ProRule" id="PRU00283"/>
    </source>
</evidence>
<evidence type="ECO:0000256" key="4">
    <source>
        <dbReference type="ARBA" id="ARBA00023175"/>
    </source>
</evidence>
<organism evidence="11 12">
    <name type="scientific">Batrachochytrium dendrobatidis (strain JEL423)</name>
    <dbReference type="NCBI Taxonomy" id="403673"/>
    <lineage>
        <taxon>Eukaryota</taxon>
        <taxon>Fungi</taxon>
        <taxon>Fungi incertae sedis</taxon>
        <taxon>Chytridiomycota</taxon>
        <taxon>Chytridiomycota incertae sedis</taxon>
        <taxon>Chytridiomycetes</taxon>
        <taxon>Rhizophydiales</taxon>
        <taxon>Rhizophydiales incertae sedis</taxon>
        <taxon>Batrachochytrium</taxon>
    </lineage>
</organism>
<dbReference type="SMART" id="SM00454">
    <property type="entry name" value="SAM"/>
    <property type="match status" value="1"/>
</dbReference>
<dbReference type="FunFam" id="3.40.850.10:FF:000012">
    <property type="entry name" value="Kinesin-like protein"/>
    <property type="match status" value="1"/>
</dbReference>
<dbReference type="CDD" id="cd01367">
    <property type="entry name" value="KISc_KIF2_like"/>
    <property type="match status" value="1"/>
</dbReference>
<feature type="compositionally biased region" description="Polar residues" evidence="8">
    <location>
        <begin position="741"/>
        <end position="751"/>
    </location>
</feature>
<evidence type="ECO:0000256" key="2">
    <source>
        <dbReference type="ARBA" id="ARBA00022741"/>
    </source>
</evidence>
<evidence type="ECO:0000256" key="5">
    <source>
        <dbReference type="ARBA" id="ARBA00061030"/>
    </source>
</evidence>
<proteinExistence type="inferred from homology"/>
<comment type="similarity">
    <text evidence="5">Belongs to the TRAFAC class myosin-kinesin ATPase superfamily. Kinesin family. KIN-13 subfamily.</text>
</comment>
<dbReference type="STRING" id="403673.A0A177W933"/>
<dbReference type="Gene3D" id="3.40.850.10">
    <property type="entry name" value="Kinesin motor domain"/>
    <property type="match status" value="1"/>
</dbReference>
<dbReference type="Pfam" id="PF00225">
    <property type="entry name" value="Kinesin"/>
    <property type="match status" value="1"/>
</dbReference>
<keyword evidence="3 6" id="KW-0067">ATP-binding</keyword>
<keyword evidence="1 7" id="KW-0493">Microtubule</keyword>
<feature type="compositionally biased region" description="Basic residues" evidence="8">
    <location>
        <begin position="129"/>
        <end position="138"/>
    </location>
</feature>
<dbReference type="GO" id="GO:0003777">
    <property type="term" value="F:microtubule motor activity"/>
    <property type="evidence" value="ECO:0007669"/>
    <property type="project" value="InterPro"/>
</dbReference>
<evidence type="ECO:0000256" key="1">
    <source>
        <dbReference type="ARBA" id="ARBA00022701"/>
    </source>
</evidence>
<dbReference type="PROSITE" id="PS00411">
    <property type="entry name" value="KINESIN_MOTOR_1"/>
    <property type="match status" value="1"/>
</dbReference>
<dbReference type="GO" id="GO:0005874">
    <property type="term" value="C:microtubule"/>
    <property type="evidence" value="ECO:0007669"/>
    <property type="project" value="UniProtKB-KW"/>
</dbReference>
<keyword evidence="4 6" id="KW-0505">Motor protein</keyword>
<evidence type="ECO:0000256" key="3">
    <source>
        <dbReference type="ARBA" id="ARBA00022840"/>
    </source>
</evidence>
<dbReference type="InterPro" id="IPR027640">
    <property type="entry name" value="Kinesin-like_fam"/>
</dbReference>
<dbReference type="SUPFAM" id="SSF47769">
    <property type="entry name" value="SAM/Pointed domain"/>
    <property type="match status" value="1"/>
</dbReference>
<name>A0A177W933_BATDL</name>
<dbReference type="GO" id="GO:0008017">
    <property type="term" value="F:microtubule binding"/>
    <property type="evidence" value="ECO:0007669"/>
    <property type="project" value="InterPro"/>
</dbReference>
<dbReference type="InterPro" id="IPR036961">
    <property type="entry name" value="Kinesin_motor_dom_sf"/>
</dbReference>
<reference evidence="11 12" key="2">
    <citation type="submission" date="2016-05" db="EMBL/GenBank/DDBJ databases">
        <title>Lineage-specific infection strategies underlie the spectrum of fungal disease in amphibians.</title>
        <authorList>
            <person name="Cuomo C.A."/>
            <person name="Farrer R.A."/>
            <person name="James T."/>
            <person name="Longcore J."/>
            <person name="Birren B."/>
        </authorList>
    </citation>
    <scope>NUCLEOTIDE SEQUENCE [LARGE SCALE GENOMIC DNA]</scope>
    <source>
        <strain evidence="11 12">JEL423</strain>
    </source>
</reference>
<dbReference type="SUPFAM" id="SSF52540">
    <property type="entry name" value="P-loop containing nucleoside triphosphate hydrolases"/>
    <property type="match status" value="1"/>
</dbReference>
<dbReference type="InterPro" id="IPR019821">
    <property type="entry name" value="Kinesin_motor_CS"/>
</dbReference>
<dbReference type="SMART" id="SM00129">
    <property type="entry name" value="KISc"/>
    <property type="match status" value="1"/>
</dbReference>
<evidence type="ECO:0000313" key="11">
    <source>
        <dbReference type="EMBL" id="OAJ36543.1"/>
    </source>
</evidence>
<dbReference type="Gene3D" id="1.10.150.50">
    <property type="entry name" value="Transcription Factor, Ets-1"/>
    <property type="match status" value="1"/>
</dbReference>
<dbReference type="InterPro" id="IPR027417">
    <property type="entry name" value="P-loop_NTPase"/>
</dbReference>
<evidence type="ECO:0000256" key="8">
    <source>
        <dbReference type="SAM" id="MobiDB-lite"/>
    </source>
</evidence>
<feature type="compositionally biased region" description="Polar residues" evidence="8">
    <location>
        <begin position="227"/>
        <end position="237"/>
    </location>
</feature>
<feature type="region of interest" description="Disordered" evidence="8">
    <location>
        <begin position="203"/>
        <end position="239"/>
    </location>
</feature>
<feature type="binding site" evidence="6">
    <location>
        <begin position="397"/>
        <end position="404"/>
    </location>
    <ligand>
        <name>ATP</name>
        <dbReference type="ChEBI" id="CHEBI:30616"/>
    </ligand>
</feature>
<feature type="compositionally biased region" description="Polar residues" evidence="8">
    <location>
        <begin position="717"/>
        <end position="733"/>
    </location>
</feature>
<dbReference type="AlphaFoldDB" id="A0A177W933"/>
<dbReference type="PRINTS" id="PR00380">
    <property type="entry name" value="KINESINHEAVY"/>
</dbReference>
<dbReference type="EMBL" id="DS022300">
    <property type="protein sequence ID" value="OAJ36543.1"/>
    <property type="molecule type" value="Genomic_DNA"/>
</dbReference>
<feature type="compositionally biased region" description="Acidic residues" evidence="8">
    <location>
        <begin position="651"/>
        <end position="671"/>
    </location>
</feature>
<dbReference type="Pfam" id="PF00536">
    <property type="entry name" value="SAM_1"/>
    <property type="match status" value="1"/>
</dbReference>
<dbReference type="InterPro" id="IPR001752">
    <property type="entry name" value="Kinesin_motor_dom"/>
</dbReference>
<dbReference type="GO" id="GO:0007019">
    <property type="term" value="P:microtubule depolymerization"/>
    <property type="evidence" value="ECO:0007669"/>
    <property type="project" value="TreeGrafter"/>
</dbReference>
<dbReference type="InterPro" id="IPR013761">
    <property type="entry name" value="SAM/pointed_sf"/>
</dbReference>
<sequence>MASASATSRFNLLDTLQLADLEPYYSNLTAFGIKSVDQLMTLTMQDYGVLGVQSMEDRKKLFQLIQTLKSESPMLVDNGSSFHRTLPAVSRLESRIPGPSMLPKPAAFAAPPAYHVQPSHSTHSQNQSHSHHHPKHTSPHSLSQRVSQQYVEPVQPPIPVPTHQPQYEPPMRSLISNAARLHHAHTAPALGNSMEDIRLSTADSYRERKPSHSAPDSEDTDEEMAISGNSGSFNNHAGRNPIKKKQHVLQGQLSFSPKRSPLQLNAYGVPISVAALDSTTISGTSNATLHASSSSLKSNAKTDLSDRIRVCVRKRPLNKKELKKGESDIATVNGRRTIAIFEPKVKVDLTKYVETHEFTFDEAFDSETMNDEVYRRTAFPLVEYIFQGGKATCFAYGQTGSGKTHTMLNETDGLYVMAGSDIFSLLGRSEYSHLAAWVSFYEIYQGQLYDLLGARKKLFAREDGKQNVCIKGIKEYEVSQVGRLMEIFEHGNATRSTGVTGANADSSRSHAILQIVLKHKEGKGRIQGKLSFIDLAGSERGADRGETDQKTRMEGSEINKSLLALKECIRALDQDSRHTPFRQSKLTQVLKDSFIGNSKTCMIATISPNISNSEHSLNTLRYAYRVKELKNDGTVDPRDYATDGQDTTAFVDDEGDADIEADDVGDEDGDEPLLLDEEFPPENMAMGEEATPIQATFDGFEEGSHEQSQQHRRRSPSKTQQKSAILSQLNKNGSPVKRSHGNSSNMPNADLNSSMVSAFQRSQLMERDGDRPIDLKGMATSLEAPQLRGSQSNHPLERNVNDGRLTLSTSASGAVGSSESLHKVSTVANMSDVEELIRMHRQHIRDNTESGKIESKLLVNLTMKPGAKHTNEHGINDVSFDSYVAELDSILAKKMNRIAEMRAKMQPFLQQQHP</sequence>